<name>A0A563U2G4_9SPHI</name>
<dbReference type="Proteomes" id="UP000318010">
    <property type="component" value="Unassembled WGS sequence"/>
</dbReference>
<evidence type="ECO:0000313" key="3">
    <source>
        <dbReference type="EMBL" id="TWR25339.1"/>
    </source>
</evidence>
<dbReference type="AlphaFoldDB" id="A0A563U2G4"/>
<protein>
    <submittedName>
        <fullName evidence="3">Uncharacterized protein</fullName>
    </submittedName>
</protein>
<dbReference type="RefSeq" id="WP_146271729.1">
    <property type="nucleotide sequence ID" value="NZ_VOEI01000004.1"/>
</dbReference>
<sequence>MRWWIKILFGLLLAVKLTPSVAHDNAAKTNDETSQQEQSKNHLKKPAPTGEGCLVDERITRQLEVKFRWPLQLLVLTNTGAKALVNEQAIKIYQPITAVPLHRFYRTLLFPFHSNT</sequence>
<organism evidence="3 4">
    <name type="scientific">Mucilaginibacter achroorhodeus</name>
    <dbReference type="NCBI Taxonomy" id="2599294"/>
    <lineage>
        <taxon>Bacteria</taxon>
        <taxon>Pseudomonadati</taxon>
        <taxon>Bacteroidota</taxon>
        <taxon>Sphingobacteriia</taxon>
        <taxon>Sphingobacteriales</taxon>
        <taxon>Sphingobacteriaceae</taxon>
        <taxon>Mucilaginibacter</taxon>
    </lineage>
</organism>
<proteinExistence type="predicted"/>
<evidence type="ECO:0000313" key="4">
    <source>
        <dbReference type="Proteomes" id="UP000318010"/>
    </source>
</evidence>
<keyword evidence="2" id="KW-0732">Signal</keyword>
<keyword evidence="4" id="KW-1185">Reference proteome</keyword>
<comment type="caution">
    <text evidence="3">The sequence shown here is derived from an EMBL/GenBank/DDBJ whole genome shotgun (WGS) entry which is preliminary data.</text>
</comment>
<dbReference type="EMBL" id="VOEI01000004">
    <property type="protein sequence ID" value="TWR25339.1"/>
    <property type="molecule type" value="Genomic_DNA"/>
</dbReference>
<evidence type="ECO:0000256" key="1">
    <source>
        <dbReference type="SAM" id="MobiDB-lite"/>
    </source>
</evidence>
<gene>
    <name evidence="3" type="ORF">FPZ42_12080</name>
</gene>
<dbReference type="OrthoDB" id="9845949at2"/>
<feature type="region of interest" description="Disordered" evidence="1">
    <location>
        <begin position="26"/>
        <end position="51"/>
    </location>
</feature>
<reference evidence="3 4" key="1">
    <citation type="submission" date="2019-07" db="EMBL/GenBank/DDBJ databases">
        <authorList>
            <person name="Kim J."/>
        </authorList>
    </citation>
    <scope>NUCLEOTIDE SEQUENCE [LARGE SCALE GENOMIC DNA]</scope>
    <source>
        <strain evidence="3 4">MJ1a</strain>
    </source>
</reference>
<feature type="signal peptide" evidence="2">
    <location>
        <begin position="1"/>
        <end position="22"/>
    </location>
</feature>
<feature type="chain" id="PRO_5022139163" evidence="2">
    <location>
        <begin position="23"/>
        <end position="116"/>
    </location>
</feature>
<evidence type="ECO:0000256" key="2">
    <source>
        <dbReference type="SAM" id="SignalP"/>
    </source>
</evidence>
<accession>A0A563U2G4</accession>